<evidence type="ECO:0000259" key="1">
    <source>
        <dbReference type="Pfam" id="PF21194"/>
    </source>
</evidence>
<feature type="domain" description="TadZ-like receiver" evidence="1">
    <location>
        <begin position="22"/>
        <end position="129"/>
    </location>
</feature>
<dbReference type="Pfam" id="PF21194">
    <property type="entry name" value="TadZ-like_ARD"/>
    <property type="match status" value="1"/>
</dbReference>
<dbReference type="Gene3D" id="3.40.50.10850">
    <property type="entry name" value="Ntrc-like two-domain protein"/>
    <property type="match status" value="1"/>
</dbReference>
<proteinExistence type="predicted"/>
<accession>C0FU65</accession>
<reference evidence="2 3" key="2">
    <citation type="submission" date="2009-03" db="EMBL/GenBank/DDBJ databases">
        <title>Draft genome sequence of Roseburia inulinivorans (DSM 16841).</title>
        <authorList>
            <person name="Sudarsanam P."/>
            <person name="Ley R."/>
            <person name="Guruge J."/>
            <person name="Turnbaugh P.J."/>
            <person name="Mahowald M."/>
            <person name="Liep D."/>
            <person name="Gordon J."/>
        </authorList>
    </citation>
    <scope>NUCLEOTIDE SEQUENCE [LARGE SCALE GENOMIC DNA]</scope>
    <source>
        <strain evidence="2 3">DSM 16841</strain>
    </source>
</reference>
<dbReference type="Gene3D" id="3.40.50.300">
    <property type="entry name" value="P-loop containing nucleotide triphosphate hydrolases"/>
    <property type="match status" value="1"/>
</dbReference>
<dbReference type="InterPro" id="IPR027417">
    <property type="entry name" value="P-loop_NTPase"/>
</dbReference>
<dbReference type="Proteomes" id="UP000003561">
    <property type="component" value="Unassembled WGS sequence"/>
</dbReference>
<dbReference type="SUPFAM" id="SSF52540">
    <property type="entry name" value="P-loop containing nucleoside triphosphate hydrolases"/>
    <property type="match status" value="1"/>
</dbReference>
<name>C0FU65_9FIRM</name>
<evidence type="ECO:0000313" key="2">
    <source>
        <dbReference type="EMBL" id="EEG93881.1"/>
    </source>
</evidence>
<dbReference type="InterPro" id="IPR049086">
    <property type="entry name" value="TadZ-like_ARD"/>
</dbReference>
<protein>
    <recommendedName>
        <fullName evidence="1">TadZ-like receiver domain-containing protein</fullName>
    </recommendedName>
</protein>
<dbReference type="AlphaFoldDB" id="C0FU65"/>
<organism evidence="2 3">
    <name type="scientific">Roseburia inulinivorans DSM 16841</name>
    <dbReference type="NCBI Taxonomy" id="622312"/>
    <lineage>
        <taxon>Bacteria</taxon>
        <taxon>Bacillati</taxon>
        <taxon>Bacillota</taxon>
        <taxon>Clostridia</taxon>
        <taxon>Lachnospirales</taxon>
        <taxon>Lachnospiraceae</taxon>
        <taxon>Roseburia</taxon>
    </lineage>
</organism>
<dbReference type="EMBL" id="ACFY01000091">
    <property type="protein sequence ID" value="EEG93881.1"/>
    <property type="molecule type" value="Genomic_DNA"/>
</dbReference>
<reference evidence="2 3" key="1">
    <citation type="submission" date="2009-02" db="EMBL/GenBank/DDBJ databases">
        <authorList>
            <person name="Fulton L."/>
            <person name="Clifton S."/>
            <person name="Fulton B."/>
            <person name="Xu J."/>
            <person name="Minx P."/>
            <person name="Pepin K.H."/>
            <person name="Johnson M."/>
            <person name="Bhonagiri V."/>
            <person name="Nash W.E."/>
            <person name="Mardis E.R."/>
            <person name="Wilson R.K."/>
        </authorList>
    </citation>
    <scope>NUCLEOTIDE SEQUENCE [LARGE SCALE GENOMIC DNA]</scope>
    <source>
        <strain evidence="2 3">DSM 16841</strain>
    </source>
</reference>
<sequence length="368" mass="41600">MTIISIEIKVNINKGKNGVEHMILKIAIADKNSEYIRRILNVLETYGDIDVSVFTDEKSLEGALDNRKFDVLLFDESIVQGIVIEKKDMLSILLLDENTGVDESFLDFKKIYKYQRVSKIYQQILEAYSEVCGDTGNIIGQKATSVVSFYSPIGGCGKTTLALIAATKYAIQGYQCLYLNLEEIGSQSFYLPQSDAKGLSEMAANLGENINFTMKLQSLIQKKQDRLYYLAQFQSPNDLYELSEDEEKELIDVICNTGLFDILVIDMGVSVNQKALALFELSDKIQVIEKPDVISMEKMKCFYRQSHIINAYGNKMSRTVNFYRGKDNIVETDIPIVGRINVTQNPDPTQFVEAMAKDSCTNYLLQMI</sequence>
<gene>
    <name evidence="2" type="ORF">ROSEINA2194_02286</name>
</gene>
<evidence type="ECO:0000313" key="3">
    <source>
        <dbReference type="Proteomes" id="UP000003561"/>
    </source>
</evidence>
<dbReference type="eggNOG" id="COG1192">
    <property type="taxonomic scope" value="Bacteria"/>
</dbReference>
<comment type="caution">
    <text evidence="2">The sequence shown here is derived from an EMBL/GenBank/DDBJ whole genome shotgun (WGS) entry which is preliminary data.</text>
</comment>